<dbReference type="CDD" id="cd00186">
    <property type="entry name" value="TOP1Ac"/>
    <property type="match status" value="1"/>
</dbReference>
<evidence type="ECO:0000256" key="2">
    <source>
        <dbReference type="ARBA" id="ARBA00009446"/>
    </source>
</evidence>
<dbReference type="GO" id="GO:0031422">
    <property type="term" value="C:RecQ family helicase-topoisomerase III complex"/>
    <property type="evidence" value="ECO:0007669"/>
    <property type="project" value="TreeGrafter"/>
</dbReference>
<dbReference type="InterPro" id="IPR013825">
    <property type="entry name" value="Topo_IA_cen_sub2"/>
</dbReference>
<dbReference type="InterPro" id="IPR034144">
    <property type="entry name" value="TOPRIM_TopoIII"/>
</dbReference>
<dbReference type="InterPro" id="IPR023405">
    <property type="entry name" value="Topo_IA_core_domain"/>
</dbReference>
<dbReference type="FunFam" id="1.10.290.10:FF:000001">
    <property type="entry name" value="DNA topoisomerase"/>
    <property type="match status" value="1"/>
</dbReference>
<evidence type="ECO:0000256" key="10">
    <source>
        <dbReference type="PROSITE-ProRule" id="PRU01343"/>
    </source>
</evidence>
<dbReference type="PROSITE" id="PS50880">
    <property type="entry name" value="TOPRIM"/>
    <property type="match status" value="1"/>
</dbReference>
<evidence type="ECO:0000259" key="13">
    <source>
        <dbReference type="PROSITE" id="PS50880"/>
    </source>
</evidence>
<comment type="similarity">
    <text evidence="2 11">Belongs to the type IA topoisomerase family.</text>
</comment>
<proteinExistence type="inferred from homology"/>
<dbReference type="PRINTS" id="PR00417">
    <property type="entry name" value="PRTPISMRASEI"/>
</dbReference>
<dbReference type="PANTHER" id="PTHR11390">
    <property type="entry name" value="PROKARYOTIC DNA TOPOISOMERASE"/>
    <property type="match status" value="1"/>
</dbReference>
<dbReference type="SMART" id="SM00437">
    <property type="entry name" value="TOP1Ac"/>
    <property type="match status" value="1"/>
</dbReference>
<dbReference type="PANTHER" id="PTHR11390:SF21">
    <property type="entry name" value="DNA TOPOISOMERASE 3-ALPHA"/>
    <property type="match status" value="1"/>
</dbReference>
<feature type="domain" description="Toprim" evidence="13">
    <location>
        <begin position="2"/>
        <end position="148"/>
    </location>
</feature>
<protein>
    <recommendedName>
        <fullName evidence="3 11">DNA topoisomerase</fullName>
        <ecNumber evidence="3 11">5.6.2.1</ecNumber>
    </recommendedName>
</protein>
<dbReference type="Gene3D" id="1.10.460.10">
    <property type="entry name" value="Topoisomerase I, domain 2"/>
    <property type="match status" value="1"/>
</dbReference>
<dbReference type="FunFam" id="3.40.50.140:FF:000003">
    <property type="entry name" value="DNA topoisomerase"/>
    <property type="match status" value="1"/>
</dbReference>
<dbReference type="GO" id="GO:0006265">
    <property type="term" value="P:DNA topological change"/>
    <property type="evidence" value="ECO:0007669"/>
    <property type="project" value="InterPro"/>
</dbReference>
<dbReference type="CDD" id="cd03362">
    <property type="entry name" value="TOPRIM_TopoIA_TopoIII"/>
    <property type="match status" value="1"/>
</dbReference>
<dbReference type="InterPro" id="IPR000380">
    <property type="entry name" value="Topo_IA"/>
</dbReference>
<dbReference type="EC" id="5.6.2.1" evidence="3 11"/>
<dbReference type="InterPro" id="IPR010666">
    <property type="entry name" value="Znf_GRF"/>
</dbReference>
<evidence type="ECO:0000256" key="5">
    <source>
        <dbReference type="ARBA" id="ARBA00022771"/>
    </source>
</evidence>
<dbReference type="SMART" id="SM00436">
    <property type="entry name" value="TOP1Bc"/>
    <property type="match status" value="1"/>
</dbReference>
<evidence type="ECO:0000256" key="12">
    <source>
        <dbReference type="SAM" id="MobiDB-lite"/>
    </source>
</evidence>
<keyword evidence="17" id="KW-1185">Reference proteome</keyword>
<sequence>MRVLNVAEKPSVAKEIAAILSNGSSQRRPGFSQYNGIFEFPFEMNNQRVQMVVTSVTGHLMALDFASNYRSWKSCDPVELFSAAVEKTVREDSTQKQIEKTLKSEASKAQLLVLWLDCDREGENIAFEVKSVCEKVNRRLRVLRARFSALIPRDIHHAIHNLVQPNENLALACDARSEIDLRLGAAFTRFQTMRIQKKFPAVQNTSESRVVSFGSCQFPTLGFVVDRYLAIESFVREPFYYLHVTHTLQDVGSIVFTWSRTRVYDHLACLALYETCLDAQIATITSISRRDTSKRKPFPLTTVEFQKRAARWLRISSEQAMTAAEALYNRGLLSYPRTETDSFKEGTDLMALLALHTEHETWGGYVSLLQNGKYEHPRSGKNDDQAHPPIHPTKSVSLSSISNDVERKVYEFVVLHFLACCSMDARGSQTNVTMQIAQETFSASGLMIRERNYLDIYRYEKWAATVIPVYERGDQFVPTIMELKFGETSPPPLLTESDLIAKMDQHGIGTDATIAEHINTILKRQYAIKMNNNTQFKPTELGLALVKSYDRMGYQLAQPDLRAAMERDCNAIAQGQKTCNQVVQSCMEQMRRIFESVVEKSRVLDETFQSYFGSAKPEVLTANSRVVNPHFGMCGKCNKAMELRKLSDGGGLLTCAQCKGQYRLPIHATAVQTSTHCPICRFIVVEIQKSDNSPGYMVCPFCFNEPPNPRLNEMACYNCTADCPFATGTHDNFIVQYCLQCASNCMKLRKTKTAKYVVSCTDFPNCKESIWLPAAIAYASVTANPCPTCSTPTQTINRAKLRFQNNLLPPDLQVRVLDYGANFETCVFCDNIVQSLAQGSIQLKPVVPSQAARSMNSSDLQSSYQRVAQALPSNTDYAASITGEKKRKTTKRQQAKNNATDSSISARPALQMEYNGQQSTGNAPTCKHQQPCVSRVVSKNGENKGREFWACSLPQAESCGFFEWKDNTSSSTRPKSNVMCLCGEPAIELTSKSAQNPGRTFYKCAKSDKNEQCKFFEWADSS</sequence>
<evidence type="ECO:0000256" key="3">
    <source>
        <dbReference type="ARBA" id="ARBA00012891"/>
    </source>
</evidence>
<feature type="compositionally biased region" description="Basic and acidic residues" evidence="12">
    <location>
        <begin position="376"/>
        <end position="386"/>
    </location>
</feature>
<dbReference type="InterPro" id="IPR013826">
    <property type="entry name" value="Topo_IA_cen_sub3"/>
</dbReference>
<comment type="function">
    <text evidence="11">Introduces a single-strand break via transesterification at a target site in duplex DNA. Releases the supercoiling and torsional tension of DNA introduced during the DNA replication and transcription by transiently cleaving and rejoining one strand of the DNA duplex. The scissile phosphodiester is attacked by the catalytic tyrosine of the enzyme, resulting in the formation of a DNA-(5'-phosphotyrosyl)-enzyme intermediate and the expulsion of a 3'-OH DNA strand.</text>
</comment>
<feature type="compositionally biased region" description="Polar residues" evidence="12">
    <location>
        <begin position="895"/>
        <end position="905"/>
    </location>
</feature>
<dbReference type="GO" id="GO:0006281">
    <property type="term" value="P:DNA repair"/>
    <property type="evidence" value="ECO:0007669"/>
    <property type="project" value="TreeGrafter"/>
</dbReference>
<dbReference type="InterPro" id="IPR003601">
    <property type="entry name" value="Topo_IA_2"/>
</dbReference>
<dbReference type="STRING" id="74557.A0A1V9Y6X7"/>
<feature type="region of interest" description="Disordered" evidence="12">
    <location>
        <begin position="875"/>
        <end position="909"/>
    </location>
</feature>
<feature type="domain" description="Topo IA-type catalytic" evidence="15">
    <location>
        <begin position="166"/>
        <end position="594"/>
    </location>
</feature>
<dbReference type="GO" id="GO:0003917">
    <property type="term" value="F:DNA topoisomerase type I (single strand cut, ATP-independent) activity"/>
    <property type="evidence" value="ECO:0007669"/>
    <property type="project" value="UniProtKB-EC"/>
</dbReference>
<evidence type="ECO:0000313" key="17">
    <source>
        <dbReference type="Proteomes" id="UP000243217"/>
    </source>
</evidence>
<keyword evidence="6" id="KW-0862">Zinc</keyword>
<evidence type="ECO:0000256" key="8">
    <source>
        <dbReference type="ARBA" id="ARBA00023125"/>
    </source>
</evidence>
<dbReference type="Pfam" id="PF01751">
    <property type="entry name" value="Toprim"/>
    <property type="match status" value="1"/>
</dbReference>
<feature type="domain" description="GRF-type" evidence="14">
    <location>
        <begin position="980"/>
        <end position="1022"/>
    </location>
</feature>
<keyword evidence="7 11" id="KW-0799">Topoisomerase</keyword>
<dbReference type="Pfam" id="PF06839">
    <property type="entry name" value="Zn_ribbon_GRF"/>
    <property type="match status" value="2"/>
</dbReference>
<dbReference type="OrthoDB" id="430051at2759"/>
<evidence type="ECO:0000259" key="14">
    <source>
        <dbReference type="PROSITE" id="PS51999"/>
    </source>
</evidence>
<dbReference type="EMBL" id="JNBS01004985">
    <property type="protein sequence ID" value="OQR81470.1"/>
    <property type="molecule type" value="Genomic_DNA"/>
</dbReference>
<dbReference type="AlphaFoldDB" id="A0A1V9Y6X7"/>
<dbReference type="GO" id="GO:0003677">
    <property type="term" value="F:DNA binding"/>
    <property type="evidence" value="ECO:0007669"/>
    <property type="project" value="UniProtKB-KW"/>
</dbReference>
<comment type="catalytic activity">
    <reaction evidence="1 11">
        <text>ATP-independent breakage of single-stranded DNA, followed by passage and rejoining.</text>
        <dbReference type="EC" id="5.6.2.1"/>
    </reaction>
</comment>
<evidence type="ECO:0000256" key="6">
    <source>
        <dbReference type="ARBA" id="ARBA00022833"/>
    </source>
</evidence>
<dbReference type="Gene3D" id="1.10.290.10">
    <property type="entry name" value="Topoisomerase I, domain 4"/>
    <property type="match status" value="1"/>
</dbReference>
<gene>
    <name evidence="16" type="ORF">THRCLA_11705</name>
</gene>
<keyword evidence="9 11" id="KW-0413">Isomerase</keyword>
<dbReference type="Gene3D" id="3.40.50.140">
    <property type="match status" value="1"/>
</dbReference>
<evidence type="ECO:0000256" key="1">
    <source>
        <dbReference type="ARBA" id="ARBA00000213"/>
    </source>
</evidence>
<dbReference type="InterPro" id="IPR003602">
    <property type="entry name" value="Topo_IA_DNA-bd_dom"/>
</dbReference>
<evidence type="ECO:0000256" key="9">
    <source>
        <dbReference type="ARBA" id="ARBA00023235"/>
    </source>
</evidence>
<evidence type="ECO:0000256" key="7">
    <source>
        <dbReference type="ARBA" id="ARBA00023029"/>
    </source>
</evidence>
<dbReference type="GO" id="GO:0005634">
    <property type="term" value="C:nucleus"/>
    <property type="evidence" value="ECO:0007669"/>
    <property type="project" value="TreeGrafter"/>
</dbReference>
<evidence type="ECO:0000313" key="16">
    <source>
        <dbReference type="EMBL" id="OQR81470.1"/>
    </source>
</evidence>
<dbReference type="GO" id="GO:0008270">
    <property type="term" value="F:zinc ion binding"/>
    <property type="evidence" value="ECO:0007669"/>
    <property type="project" value="UniProtKB-KW"/>
</dbReference>
<dbReference type="Gene3D" id="2.70.20.10">
    <property type="entry name" value="Topoisomerase I, domain 3"/>
    <property type="match status" value="1"/>
</dbReference>
<dbReference type="Proteomes" id="UP000243217">
    <property type="component" value="Unassembled WGS sequence"/>
</dbReference>
<dbReference type="GO" id="GO:0006310">
    <property type="term" value="P:DNA recombination"/>
    <property type="evidence" value="ECO:0007669"/>
    <property type="project" value="TreeGrafter"/>
</dbReference>
<evidence type="ECO:0000256" key="4">
    <source>
        <dbReference type="ARBA" id="ARBA00022723"/>
    </source>
</evidence>
<organism evidence="16 17">
    <name type="scientific">Thraustotheca clavata</name>
    <dbReference type="NCBI Taxonomy" id="74557"/>
    <lineage>
        <taxon>Eukaryota</taxon>
        <taxon>Sar</taxon>
        <taxon>Stramenopiles</taxon>
        <taxon>Oomycota</taxon>
        <taxon>Saprolegniomycetes</taxon>
        <taxon>Saprolegniales</taxon>
        <taxon>Achlyaceae</taxon>
        <taxon>Thraustotheca</taxon>
    </lineage>
</organism>
<dbReference type="InterPro" id="IPR006171">
    <property type="entry name" value="TOPRIM_dom"/>
</dbReference>
<feature type="compositionally biased region" description="Basic residues" evidence="12">
    <location>
        <begin position="885"/>
        <end position="894"/>
    </location>
</feature>
<feature type="region of interest" description="Disordered" evidence="12">
    <location>
        <begin position="376"/>
        <end position="396"/>
    </location>
</feature>
<dbReference type="PROSITE" id="PS52039">
    <property type="entry name" value="TOPO_IA_2"/>
    <property type="match status" value="1"/>
</dbReference>
<accession>A0A1V9Y6X7</accession>
<keyword evidence="5 10" id="KW-0863">Zinc-finger</keyword>
<dbReference type="SUPFAM" id="SSF56712">
    <property type="entry name" value="Prokaryotic type I DNA topoisomerase"/>
    <property type="match status" value="1"/>
</dbReference>
<dbReference type="SMART" id="SM00493">
    <property type="entry name" value="TOPRIM"/>
    <property type="match status" value="1"/>
</dbReference>
<feature type="domain" description="GRF-type" evidence="14">
    <location>
        <begin position="926"/>
        <end position="968"/>
    </location>
</feature>
<evidence type="ECO:0000256" key="11">
    <source>
        <dbReference type="RuleBase" id="RU362092"/>
    </source>
</evidence>
<dbReference type="Pfam" id="PF01131">
    <property type="entry name" value="Topoisom_bac"/>
    <property type="match status" value="1"/>
</dbReference>
<dbReference type="PROSITE" id="PS51999">
    <property type="entry name" value="ZF_GRF"/>
    <property type="match status" value="2"/>
</dbReference>
<name>A0A1V9Y6X7_9STRA</name>
<dbReference type="InterPro" id="IPR013824">
    <property type="entry name" value="Topo_IA_cen_sub1"/>
</dbReference>
<comment type="caution">
    <text evidence="16">The sequence shown here is derived from an EMBL/GenBank/DDBJ whole genome shotgun (WGS) entry which is preliminary data.</text>
</comment>
<evidence type="ECO:0000259" key="15">
    <source>
        <dbReference type="PROSITE" id="PS52039"/>
    </source>
</evidence>
<keyword evidence="4" id="KW-0479">Metal-binding</keyword>
<dbReference type="InterPro" id="IPR013497">
    <property type="entry name" value="Topo_IA_cen"/>
</dbReference>
<reference evidence="16 17" key="1">
    <citation type="journal article" date="2014" name="Genome Biol. Evol.">
        <title>The secreted proteins of Achlya hypogyna and Thraustotheca clavata identify the ancestral oomycete secretome and reveal gene acquisitions by horizontal gene transfer.</title>
        <authorList>
            <person name="Misner I."/>
            <person name="Blouin N."/>
            <person name="Leonard G."/>
            <person name="Richards T.A."/>
            <person name="Lane C.E."/>
        </authorList>
    </citation>
    <scope>NUCLEOTIDE SEQUENCE [LARGE SCALE GENOMIC DNA]</scope>
    <source>
        <strain evidence="16 17">ATCC 34112</strain>
    </source>
</reference>
<keyword evidence="8 11" id="KW-0238">DNA-binding</keyword>